<accession>A0A2V0NLF5</accession>
<dbReference type="GO" id="GO:0016746">
    <property type="term" value="F:acyltransferase activity"/>
    <property type="evidence" value="ECO:0007669"/>
    <property type="project" value="InterPro"/>
</dbReference>
<dbReference type="Proteomes" id="UP000247498">
    <property type="component" value="Unassembled WGS sequence"/>
</dbReference>
<sequence length="782" mass="80419">MQRLSNDLQRPRGRAPVGWHHRLARRPAVTCRASTSPFQVRLLHPARPDGAEGRPLLVFLPGTDGTGQAILPQLPGLLKAGWDVRTLYIPPENRSGWEQLQSQVLYLIESALEARPPELRRATLVAESFGGCLALRMALAAPRLFGAMALLNPATSFSGSLGGLSSFVTATNLLGLFPRDLYTTSQTVMMPLLVDSERVGSVGADALRRMMLMEPPTDVDGMSPGDASSDASSDDPDDAWGGGGAAAWGAARNRGGSAAGAAAPFGAPPGPAFGGGGTPVFAPAAAANFRANLLRQGNLPDSQLARVAVPTVVVVSARDRMLPSLAEGARLQRLIPGAKRVILPNSGHAALLEFGVDLASLLADAGMAPPRLAGAPESGARGRAQEGGRDHGSGGGGGANGAAAGAAAAKGGGAEANGNGGGAAAAGAGGGAANEAASPGPSRGPSPGSSPWQSTDGSRPNSPAPAESDLSWDEWSQLLAPWRDLVSPVVVGSELLPDPSDGRPILFVGNHQRIGLYDMPLFMYELYLRGFKPKGLAHPGHWAGPLGPFFEKFGAVKAGPMTAYKLLKRGEQVLLFPGGAREVNKPRGAEYTLSWPEARPDFVRLAGKTGAVIVPFSAVGADDAYDVMMDVDELLENPLLGGLATAAIARWAPGLNPRDALLPITALPGTGSVRIPALIPLPNLQRLYFRIGRPVDTAELGLGAKDAGAWQALYDSIRDEVYDGMRELLELRMGDADRSVDSRVGRAVGAWLSSIAGGGGGNGNGGNGNGGGGGGGEPGGRP</sequence>
<evidence type="ECO:0000259" key="2">
    <source>
        <dbReference type="SMART" id="SM00563"/>
    </source>
</evidence>
<reference evidence="3 4" key="1">
    <citation type="journal article" date="2018" name="Sci. Rep.">
        <title>Raphidocelis subcapitata (=Pseudokirchneriella subcapitata) provides an insight into genome evolution and environmental adaptations in the Sphaeropleales.</title>
        <authorList>
            <person name="Suzuki S."/>
            <person name="Yamaguchi H."/>
            <person name="Nakajima N."/>
            <person name="Kawachi M."/>
        </authorList>
    </citation>
    <scope>NUCLEOTIDE SEQUENCE [LARGE SCALE GENOMIC DNA]</scope>
    <source>
        <strain evidence="3 4">NIES-35</strain>
    </source>
</reference>
<dbReference type="STRING" id="307507.A0A2V0NLF5"/>
<feature type="region of interest" description="Disordered" evidence="1">
    <location>
        <begin position="758"/>
        <end position="782"/>
    </location>
</feature>
<dbReference type="Gene3D" id="3.40.50.1820">
    <property type="entry name" value="alpha/beta hydrolase"/>
    <property type="match status" value="2"/>
</dbReference>
<dbReference type="PANTHER" id="PTHR22753:SF48">
    <property type="entry name" value="PHOSPHOLIPID_GLYCEROL ACYLTRANSFERASE DOMAIN-CONTAINING PROTEIN"/>
    <property type="match status" value="1"/>
</dbReference>
<dbReference type="InterPro" id="IPR029058">
    <property type="entry name" value="AB_hydrolase_fold"/>
</dbReference>
<feature type="compositionally biased region" description="Gly residues" evidence="1">
    <location>
        <begin position="420"/>
        <end position="432"/>
    </location>
</feature>
<dbReference type="Pfam" id="PF00561">
    <property type="entry name" value="Abhydrolase_1"/>
    <property type="match status" value="1"/>
</dbReference>
<protein>
    <submittedName>
        <fullName evidence="3">Alpha beta-hydrolase</fullName>
    </submittedName>
</protein>
<evidence type="ECO:0000313" key="4">
    <source>
        <dbReference type="Proteomes" id="UP000247498"/>
    </source>
</evidence>
<feature type="region of interest" description="Disordered" evidence="1">
    <location>
        <begin position="372"/>
        <end position="405"/>
    </location>
</feature>
<feature type="domain" description="Phospholipid/glycerol acyltransferase" evidence="2">
    <location>
        <begin position="505"/>
        <end position="621"/>
    </location>
</feature>
<evidence type="ECO:0000313" key="3">
    <source>
        <dbReference type="EMBL" id="GBF88231.1"/>
    </source>
</evidence>
<comment type="caution">
    <text evidence="3">The sequence shown here is derived from an EMBL/GenBank/DDBJ whole genome shotgun (WGS) entry which is preliminary data.</text>
</comment>
<proteinExistence type="predicted"/>
<feature type="region of interest" description="Disordered" evidence="1">
    <location>
        <begin position="215"/>
        <end position="246"/>
    </location>
</feature>
<dbReference type="PANTHER" id="PTHR22753">
    <property type="entry name" value="TRANSMEMBRANE PROTEIN 68"/>
    <property type="match status" value="1"/>
</dbReference>
<dbReference type="OrthoDB" id="44277at2759"/>
<dbReference type="InterPro" id="IPR000073">
    <property type="entry name" value="AB_hydrolase_1"/>
</dbReference>
<dbReference type="GO" id="GO:0016020">
    <property type="term" value="C:membrane"/>
    <property type="evidence" value="ECO:0007669"/>
    <property type="project" value="TreeGrafter"/>
</dbReference>
<dbReference type="InterPro" id="IPR002123">
    <property type="entry name" value="Plipid/glycerol_acylTrfase"/>
</dbReference>
<keyword evidence="3" id="KW-0378">Hydrolase</keyword>
<dbReference type="EMBL" id="BDRX01000004">
    <property type="protein sequence ID" value="GBF88231.1"/>
    <property type="molecule type" value="Genomic_DNA"/>
</dbReference>
<feature type="compositionally biased region" description="Basic and acidic residues" evidence="1">
    <location>
        <begin position="383"/>
        <end position="392"/>
    </location>
</feature>
<evidence type="ECO:0000256" key="1">
    <source>
        <dbReference type="SAM" id="MobiDB-lite"/>
    </source>
</evidence>
<dbReference type="SUPFAM" id="SSF69593">
    <property type="entry name" value="Glycerol-3-phosphate (1)-acyltransferase"/>
    <property type="match status" value="1"/>
</dbReference>
<feature type="compositionally biased region" description="Polar residues" evidence="1">
    <location>
        <begin position="452"/>
        <end position="461"/>
    </location>
</feature>
<dbReference type="GO" id="GO:0016787">
    <property type="term" value="F:hydrolase activity"/>
    <property type="evidence" value="ECO:0007669"/>
    <property type="project" value="UniProtKB-KW"/>
</dbReference>
<dbReference type="SUPFAM" id="SSF53474">
    <property type="entry name" value="alpha/beta-Hydrolases"/>
    <property type="match status" value="1"/>
</dbReference>
<keyword evidence="4" id="KW-1185">Reference proteome</keyword>
<feature type="region of interest" description="Disordered" evidence="1">
    <location>
        <begin position="420"/>
        <end position="470"/>
    </location>
</feature>
<dbReference type="SMART" id="SM00563">
    <property type="entry name" value="PlsC"/>
    <property type="match status" value="1"/>
</dbReference>
<dbReference type="InParanoid" id="A0A2V0NLF5"/>
<dbReference type="Pfam" id="PF01553">
    <property type="entry name" value="Acyltransferase"/>
    <property type="match status" value="1"/>
</dbReference>
<organism evidence="3 4">
    <name type="scientific">Raphidocelis subcapitata</name>
    <dbReference type="NCBI Taxonomy" id="307507"/>
    <lineage>
        <taxon>Eukaryota</taxon>
        <taxon>Viridiplantae</taxon>
        <taxon>Chlorophyta</taxon>
        <taxon>core chlorophytes</taxon>
        <taxon>Chlorophyceae</taxon>
        <taxon>CS clade</taxon>
        <taxon>Sphaeropleales</taxon>
        <taxon>Selenastraceae</taxon>
        <taxon>Raphidocelis</taxon>
    </lineage>
</organism>
<name>A0A2V0NLF5_9CHLO</name>
<feature type="compositionally biased region" description="Low complexity" evidence="1">
    <location>
        <begin position="433"/>
        <end position="451"/>
    </location>
</feature>
<dbReference type="AlphaFoldDB" id="A0A2V0NLF5"/>
<gene>
    <name evidence="3" type="ORF">Rsub_00943</name>
</gene>